<evidence type="ECO:0000259" key="12">
    <source>
        <dbReference type="PROSITE" id="PS51480"/>
    </source>
</evidence>
<keyword evidence="8" id="KW-0067">ATP-binding</keyword>
<feature type="domain" description="DhaL" evidence="12">
    <location>
        <begin position="378"/>
        <end position="581"/>
    </location>
</feature>
<comment type="catalytic activity">
    <reaction evidence="10">
        <text>dihydroxyacetone + ATP = dihydroxyacetone phosphate + ADP + H(+)</text>
        <dbReference type="Rhea" id="RHEA:15773"/>
        <dbReference type="ChEBI" id="CHEBI:15378"/>
        <dbReference type="ChEBI" id="CHEBI:16016"/>
        <dbReference type="ChEBI" id="CHEBI:30616"/>
        <dbReference type="ChEBI" id="CHEBI:57642"/>
        <dbReference type="ChEBI" id="CHEBI:456216"/>
        <dbReference type="EC" id="2.7.1.29"/>
    </reaction>
</comment>
<dbReference type="InterPro" id="IPR004006">
    <property type="entry name" value="DhaK_dom"/>
</dbReference>
<dbReference type="FunFam" id="3.30.1180.20:FF:000001">
    <property type="entry name" value="Dihydroxyacetone kinase 1"/>
    <property type="match status" value="1"/>
</dbReference>
<dbReference type="PANTHER" id="PTHR28629:SF1">
    <property type="entry name" value="YALI0F01606P"/>
    <property type="match status" value="1"/>
</dbReference>
<dbReference type="GO" id="GO:0004371">
    <property type="term" value="F:glycerone kinase activity"/>
    <property type="evidence" value="ECO:0007669"/>
    <property type="project" value="UniProtKB-EC"/>
</dbReference>
<keyword evidence="11" id="KW-1133">Transmembrane helix</keyword>
<comment type="catalytic activity">
    <reaction evidence="9">
        <text>D-glyceraldehyde + ATP = D-glyceraldehyde 3-phosphate + ADP + H(+)</text>
        <dbReference type="Rhea" id="RHEA:13941"/>
        <dbReference type="ChEBI" id="CHEBI:15378"/>
        <dbReference type="ChEBI" id="CHEBI:17378"/>
        <dbReference type="ChEBI" id="CHEBI:30616"/>
        <dbReference type="ChEBI" id="CHEBI:59776"/>
        <dbReference type="ChEBI" id="CHEBI:456216"/>
        <dbReference type="EC" id="2.7.1.28"/>
    </reaction>
</comment>
<proteinExistence type="inferred from homology"/>
<dbReference type="GO" id="GO:0005524">
    <property type="term" value="F:ATP binding"/>
    <property type="evidence" value="ECO:0007669"/>
    <property type="project" value="UniProtKB-KW"/>
</dbReference>
<dbReference type="PROSITE" id="PS51481">
    <property type="entry name" value="DHAK"/>
    <property type="match status" value="1"/>
</dbReference>
<evidence type="ECO:0000256" key="5">
    <source>
        <dbReference type="ARBA" id="ARBA00022741"/>
    </source>
</evidence>
<dbReference type="FunFam" id="3.40.50.10440:FF:000001">
    <property type="entry name" value="Dihydroxyacetone kinase, DhaK subunit"/>
    <property type="match status" value="1"/>
</dbReference>
<dbReference type="Pfam" id="PF02734">
    <property type="entry name" value="Dak2"/>
    <property type="match status" value="1"/>
</dbReference>
<dbReference type="GO" id="GO:0019588">
    <property type="term" value="P:anaerobic glycerol catabolic process"/>
    <property type="evidence" value="ECO:0007669"/>
    <property type="project" value="UniProtKB-UniPathway"/>
</dbReference>
<sequence>MSTKHYFSSTAANTLVPRALRALVTANPHLALDEAQRVVANKSHDPSTVSIIGGGGSGHEPAWSGFVGDGLLAAAACGDIFASPSTKQVLAAMRCAPSDKGTILLITNYTGDRLHFGLAAERAKATGLGGEEVALIAATDDVSIGRTMKIMCAAAADRWSFSRCMALGQALNAQTVSIGSALDHCHVPGRQHQSIPEDVCVIGAGIHNEPGQTMLSPFPSVQAVVKHCLALLCDQGDAERAFVQFETGDSVALLVNNYGGLSPLELGALTDEVQTQLASTYDIKPCRTFAGAFETSLNAPGFSISLCNISAAARECQETSASELLELLDRPTTAVSWPVVVRPEAVSETASANGVLPHKIVDAQNATDAEDKLVVDPSMLEKAVRSACEAAISAEPKLTEWDMVMGDGDCGEAVKGLCEAVLRMMDDGVAAKGSVLALLMSLMDAVDDMGGTLGAIFGILLSAFYSALRAKSSEQRASSPGVVPSLLYAAALASAVESLMSHTPAREGDRTVMDVLIPFANTFARSGDFAASVKTAAEKADATRFLEPRLGRASYVGKASGQELPDPGAWALYEMLSGFARGLDI</sequence>
<dbReference type="AlphaFoldDB" id="A0A2S4KLJ6"/>
<dbReference type="Gene3D" id="3.30.1180.20">
    <property type="entry name" value="Dihydroxyacetone kinase, domain 2"/>
    <property type="match status" value="1"/>
</dbReference>
<dbReference type="Proteomes" id="UP000237481">
    <property type="component" value="Unassembled WGS sequence"/>
</dbReference>
<evidence type="ECO:0000259" key="13">
    <source>
        <dbReference type="PROSITE" id="PS51481"/>
    </source>
</evidence>
<keyword evidence="5" id="KW-0547">Nucleotide-binding</keyword>
<evidence type="ECO:0000256" key="2">
    <source>
        <dbReference type="ARBA" id="ARBA00004778"/>
    </source>
</evidence>
<keyword evidence="11" id="KW-0472">Membrane</keyword>
<reference evidence="14 15" key="1">
    <citation type="submission" date="2018-01" db="EMBL/GenBank/DDBJ databases">
        <title>Harnessing the power of phylogenomics to disentangle the directionality and signatures of interkingdom host jumping in the parasitic fungal genus Tolypocladium.</title>
        <authorList>
            <person name="Quandt C.A."/>
            <person name="Patterson W."/>
            <person name="Spatafora J.W."/>
        </authorList>
    </citation>
    <scope>NUCLEOTIDE SEQUENCE [LARGE SCALE GENOMIC DNA]</scope>
    <source>
        <strain evidence="14 15">NRBC 100945</strain>
    </source>
</reference>
<dbReference type="SMART" id="SM01120">
    <property type="entry name" value="Dak2"/>
    <property type="match status" value="1"/>
</dbReference>
<dbReference type="InterPro" id="IPR036117">
    <property type="entry name" value="DhaL_dom_sf"/>
</dbReference>
<evidence type="ECO:0000256" key="1">
    <source>
        <dbReference type="ARBA" id="ARBA00003264"/>
    </source>
</evidence>
<evidence type="ECO:0000256" key="9">
    <source>
        <dbReference type="ARBA" id="ARBA00047974"/>
    </source>
</evidence>
<dbReference type="OrthoDB" id="1724672at2759"/>
<dbReference type="Gene3D" id="1.25.40.340">
    <property type="match status" value="1"/>
</dbReference>
<feature type="transmembrane region" description="Helical" evidence="11">
    <location>
        <begin position="449"/>
        <end position="468"/>
    </location>
</feature>
<dbReference type="PROSITE" id="PS51480">
    <property type="entry name" value="DHAL"/>
    <property type="match status" value="1"/>
</dbReference>
<dbReference type="GO" id="GO:0005829">
    <property type="term" value="C:cytosol"/>
    <property type="evidence" value="ECO:0007669"/>
    <property type="project" value="TreeGrafter"/>
</dbReference>
<dbReference type="InterPro" id="IPR050861">
    <property type="entry name" value="Dihydroxyacetone_Kinase"/>
</dbReference>
<keyword evidence="6 14" id="KW-0418">Kinase</keyword>
<evidence type="ECO:0000256" key="4">
    <source>
        <dbReference type="ARBA" id="ARBA00022679"/>
    </source>
</evidence>
<evidence type="ECO:0000256" key="3">
    <source>
        <dbReference type="ARBA" id="ARBA00008757"/>
    </source>
</evidence>
<comment type="similarity">
    <text evidence="3">Belongs to the dihydroxyacetone kinase (DAK) family.</text>
</comment>
<keyword evidence="7" id="KW-0319">Glycerol metabolism</keyword>
<evidence type="ECO:0000256" key="10">
    <source>
        <dbReference type="ARBA" id="ARBA00048898"/>
    </source>
</evidence>
<evidence type="ECO:0000256" key="11">
    <source>
        <dbReference type="SAM" id="Phobius"/>
    </source>
</evidence>
<name>A0A2S4KLJ6_9HYPO</name>
<keyword evidence="11" id="KW-0812">Transmembrane</keyword>
<evidence type="ECO:0000256" key="7">
    <source>
        <dbReference type="ARBA" id="ARBA00022798"/>
    </source>
</evidence>
<dbReference type="InterPro" id="IPR004007">
    <property type="entry name" value="DhaL_dom"/>
</dbReference>
<dbReference type="STRING" id="94208.A0A2S4KLJ6"/>
<dbReference type="UniPathway" id="UPA00617">
    <property type="reaction ID" value="UER00669"/>
</dbReference>
<dbReference type="Pfam" id="PF02733">
    <property type="entry name" value="Dak1"/>
    <property type="match status" value="1"/>
</dbReference>
<feature type="domain" description="DhaK" evidence="13">
    <location>
        <begin position="11"/>
        <end position="337"/>
    </location>
</feature>
<comment type="function">
    <text evidence="1">Catalyzes both the phosphorylation of dihydroxyacetone and of glyceraldehyde.</text>
</comment>
<comment type="pathway">
    <text evidence="2">Polyol metabolism; glycerol fermentation; glycerone phosphate from glycerol (oxidative route): step 2/2.</text>
</comment>
<dbReference type="SUPFAM" id="SSF101473">
    <property type="entry name" value="DhaL-like"/>
    <property type="match status" value="1"/>
</dbReference>
<evidence type="ECO:0000256" key="8">
    <source>
        <dbReference type="ARBA" id="ARBA00022840"/>
    </source>
</evidence>
<comment type="caution">
    <text evidence="14">The sequence shown here is derived from an EMBL/GenBank/DDBJ whole genome shotgun (WGS) entry which is preliminary data.</text>
</comment>
<accession>A0A2S4KLJ6</accession>
<gene>
    <name evidence="14" type="ORF">TPAR_08707</name>
</gene>
<evidence type="ECO:0000313" key="15">
    <source>
        <dbReference type="Proteomes" id="UP000237481"/>
    </source>
</evidence>
<protein>
    <submittedName>
        <fullName evidence="14">Dihydroxyacetone kinase</fullName>
    </submittedName>
</protein>
<evidence type="ECO:0000313" key="14">
    <source>
        <dbReference type="EMBL" id="POR31086.1"/>
    </source>
</evidence>
<dbReference type="PANTHER" id="PTHR28629">
    <property type="entry name" value="TRIOKINASE/FMN CYCLASE"/>
    <property type="match status" value="1"/>
</dbReference>
<keyword evidence="15" id="KW-1185">Reference proteome</keyword>
<evidence type="ECO:0000256" key="6">
    <source>
        <dbReference type="ARBA" id="ARBA00022777"/>
    </source>
</evidence>
<dbReference type="SUPFAM" id="SSF82549">
    <property type="entry name" value="DAK1/DegV-like"/>
    <property type="match status" value="1"/>
</dbReference>
<dbReference type="GO" id="GO:0050354">
    <property type="term" value="F:triokinase activity"/>
    <property type="evidence" value="ECO:0007669"/>
    <property type="project" value="UniProtKB-EC"/>
</dbReference>
<dbReference type="EMBL" id="PKSG01001104">
    <property type="protein sequence ID" value="POR31086.1"/>
    <property type="molecule type" value="Genomic_DNA"/>
</dbReference>
<dbReference type="Gene3D" id="3.40.50.10440">
    <property type="entry name" value="Dihydroxyacetone kinase, domain 1"/>
    <property type="match status" value="1"/>
</dbReference>
<organism evidence="14 15">
    <name type="scientific">Tolypocladium paradoxum</name>
    <dbReference type="NCBI Taxonomy" id="94208"/>
    <lineage>
        <taxon>Eukaryota</taxon>
        <taxon>Fungi</taxon>
        <taxon>Dikarya</taxon>
        <taxon>Ascomycota</taxon>
        <taxon>Pezizomycotina</taxon>
        <taxon>Sordariomycetes</taxon>
        <taxon>Hypocreomycetidae</taxon>
        <taxon>Hypocreales</taxon>
        <taxon>Ophiocordycipitaceae</taxon>
        <taxon>Tolypocladium</taxon>
    </lineage>
</organism>
<keyword evidence="4" id="KW-0808">Transferase</keyword>